<dbReference type="AlphaFoldDB" id="A0A024QIM4"/>
<accession>A0A024QIM4</accession>
<dbReference type="STRING" id="1462526.BN990_04188"/>
<sequence>MIIQGSGLSKRTLMPQRDNYNRKDTRVEYQLYSQEYFSGADMHIYFGDIWVDEITSLEFSLKEEILPIYGYNSYTYDEVVRGRRQIMGAFSMNFKSVSYLQQVLQHAEAIQHTLTSVSNSKGINIEHYEKYKLDEILRLYGKESFEQIAEEYERAIWGEETEGEDHLLTDAYAPYFQRNNPYGFNLRINYGAVEESYRNNQFYSSKDQSIKPNLTVETVNGVQITGVQKRVATADQGAPIQEVYSFMAQDLNGSSNTL</sequence>
<dbReference type="RefSeq" id="WP_051739342.1">
    <property type="nucleotide sequence ID" value="NZ_BNER01000008.1"/>
</dbReference>
<dbReference type="EMBL" id="CCDP010000003">
    <property type="protein sequence ID" value="CDQ41811.1"/>
    <property type="molecule type" value="Genomic_DNA"/>
</dbReference>
<gene>
    <name evidence="1" type="ORF">BN990_04188</name>
</gene>
<name>A0A024QIM4_9BACI</name>
<dbReference type="OrthoDB" id="2973776at2"/>
<comment type="caution">
    <text evidence="1">The sequence shown here is derived from an EMBL/GenBank/DDBJ whole genome shotgun (WGS) entry which is preliminary data.</text>
</comment>
<organism evidence="1 2">
    <name type="scientific">Virgibacillus massiliensis</name>
    <dbReference type="NCBI Taxonomy" id="1462526"/>
    <lineage>
        <taxon>Bacteria</taxon>
        <taxon>Bacillati</taxon>
        <taxon>Bacillota</taxon>
        <taxon>Bacilli</taxon>
        <taxon>Bacillales</taxon>
        <taxon>Bacillaceae</taxon>
        <taxon>Virgibacillus</taxon>
    </lineage>
</organism>
<evidence type="ECO:0000313" key="1">
    <source>
        <dbReference type="EMBL" id="CDQ41811.1"/>
    </source>
</evidence>
<dbReference type="eggNOG" id="ENOG502ZFG3">
    <property type="taxonomic scope" value="Bacteria"/>
</dbReference>
<keyword evidence="2" id="KW-1185">Reference proteome</keyword>
<protein>
    <submittedName>
        <fullName evidence="1">Uncharacterized protein</fullName>
    </submittedName>
</protein>
<evidence type="ECO:0000313" key="2">
    <source>
        <dbReference type="Proteomes" id="UP000028875"/>
    </source>
</evidence>
<reference evidence="1 2" key="1">
    <citation type="submission" date="2014-03" db="EMBL/GenBank/DDBJ databases">
        <authorList>
            <person name="Urmite Genomes U."/>
        </authorList>
    </citation>
    <scope>NUCLEOTIDE SEQUENCE [LARGE SCALE GENOMIC DNA]</scope>
    <source>
        <strain evidence="1 2">Vm-5</strain>
    </source>
</reference>
<proteinExistence type="predicted"/>
<reference evidence="2" key="2">
    <citation type="submission" date="2014-05" db="EMBL/GenBank/DDBJ databases">
        <title>Draft genome sequence of Virgibacillus massiliensis Vm-5.</title>
        <authorList>
            <person name="Khelaifia S."/>
            <person name="Croce O."/>
            <person name="Lagier J.C."/>
            <person name="Raoult D."/>
        </authorList>
    </citation>
    <scope>NUCLEOTIDE SEQUENCE [LARGE SCALE GENOMIC DNA]</scope>
    <source>
        <strain evidence="2">Vm-5</strain>
    </source>
</reference>
<dbReference type="Proteomes" id="UP000028875">
    <property type="component" value="Unassembled WGS sequence"/>
</dbReference>